<evidence type="ECO:0000259" key="2">
    <source>
        <dbReference type="Pfam" id="PF02470"/>
    </source>
</evidence>
<dbReference type="GO" id="GO:0005576">
    <property type="term" value="C:extracellular region"/>
    <property type="evidence" value="ECO:0007669"/>
    <property type="project" value="TreeGrafter"/>
</dbReference>
<evidence type="ECO:0000259" key="3">
    <source>
        <dbReference type="Pfam" id="PF11887"/>
    </source>
</evidence>
<proteinExistence type="predicted"/>
<dbReference type="InterPro" id="IPR003399">
    <property type="entry name" value="Mce/MlaD"/>
</dbReference>
<sequence>MSAPHAPVNNPRKPPYKLAGLVLLVVVAAVATVVWFQFRGDFTPREKLTMMSARAGLNLDPGTKVTYNGVEIGRVADVNAVSVGNEPRAKITLEGDPKYLQLIPANVVADISATTVFGNKYVSFSSPPDPARDRISTASVIDVTRVTTEFNTLFETVVSVAEKVDPVKLNQTLTATAQALDGLGDRFGESIINGNAILADINPQMPQIRRDTQLLADLGDVYSEAGPDLFDGLENAVTTARTLNEQRGNLDQTLMAAVGFGNTGGDVFERGGPYLVRGAEDLVPTSRILDEYSPALFCTIRNFHDVEPKIAASLGGNGYSLNTHSEVLGAANPYVYPDNLPRVNARGGPEGRPGCWQQVTRDLWPAPYLVADTGASIAPYNHLELGQPIAIEYVWGRQIGENTINP</sequence>
<dbReference type="Pfam" id="PF02470">
    <property type="entry name" value="MlaD"/>
    <property type="match status" value="1"/>
</dbReference>
<dbReference type="InterPro" id="IPR052336">
    <property type="entry name" value="MlaD_Phospholipid_Transporter"/>
</dbReference>
<evidence type="ECO:0000313" key="5">
    <source>
        <dbReference type="Proteomes" id="UP000515734"/>
    </source>
</evidence>
<dbReference type="Proteomes" id="UP000515734">
    <property type="component" value="Chromosome"/>
</dbReference>
<feature type="domain" description="Mce/MlaD" evidence="2">
    <location>
        <begin position="48"/>
        <end position="125"/>
    </location>
</feature>
<dbReference type="GO" id="GO:0051701">
    <property type="term" value="P:biological process involved in interaction with host"/>
    <property type="evidence" value="ECO:0007669"/>
    <property type="project" value="TreeGrafter"/>
</dbReference>
<feature type="domain" description="Mammalian cell entry C-terminal" evidence="3">
    <location>
        <begin position="133"/>
        <end position="349"/>
    </location>
</feature>
<dbReference type="PANTHER" id="PTHR33371">
    <property type="entry name" value="INTERMEMBRANE PHOSPHOLIPID TRANSPORT SYSTEM BINDING PROTEIN MLAD-RELATED"/>
    <property type="match status" value="1"/>
</dbReference>
<feature type="transmembrane region" description="Helical" evidence="1">
    <location>
        <begin position="18"/>
        <end position="38"/>
    </location>
</feature>
<gene>
    <name evidence="4" type="ORF">NIIDNTM18_01200</name>
</gene>
<dbReference type="InterPro" id="IPR005693">
    <property type="entry name" value="Mce"/>
</dbReference>
<dbReference type="EMBL" id="AP023287">
    <property type="protein sequence ID" value="BCI50842.1"/>
    <property type="molecule type" value="Genomic_DNA"/>
</dbReference>
<dbReference type="NCBIfam" id="TIGR00996">
    <property type="entry name" value="Mtu_fam_mce"/>
    <property type="match status" value="1"/>
</dbReference>
<keyword evidence="1" id="KW-0472">Membrane</keyword>
<dbReference type="RefSeq" id="WP_185293895.1">
    <property type="nucleotide sequence ID" value="NZ_AP023287.1"/>
</dbReference>
<dbReference type="InterPro" id="IPR024516">
    <property type="entry name" value="Mce_C"/>
</dbReference>
<keyword evidence="1" id="KW-1133">Transmembrane helix</keyword>
<protein>
    <submittedName>
        <fullName evidence="4">Virulence factor Mce family protein</fullName>
    </submittedName>
</protein>
<dbReference type="PANTHER" id="PTHR33371:SF19">
    <property type="entry name" value="MCE-FAMILY PROTEIN MCE4A"/>
    <property type="match status" value="1"/>
</dbReference>
<organism evidence="4 5">
    <name type="scientific">Mycolicibacterium litorale</name>
    <dbReference type="NCBI Taxonomy" id="758802"/>
    <lineage>
        <taxon>Bacteria</taxon>
        <taxon>Bacillati</taxon>
        <taxon>Actinomycetota</taxon>
        <taxon>Actinomycetes</taxon>
        <taxon>Mycobacteriales</taxon>
        <taxon>Mycobacteriaceae</taxon>
        <taxon>Mycolicibacterium</taxon>
    </lineage>
</organism>
<dbReference type="AlphaFoldDB" id="A0A6S6NYH5"/>
<name>A0A6S6NYH5_9MYCO</name>
<dbReference type="Pfam" id="PF11887">
    <property type="entry name" value="Mce4_CUP1"/>
    <property type="match status" value="1"/>
</dbReference>
<evidence type="ECO:0000256" key="1">
    <source>
        <dbReference type="SAM" id="Phobius"/>
    </source>
</evidence>
<reference evidence="4 5" key="1">
    <citation type="submission" date="2020-07" db="EMBL/GenBank/DDBJ databases">
        <title>Complete genome sequence of Mycolicibacterium litorale like strain isolated from cardiac implantable electronic device infection.</title>
        <authorList>
            <person name="Fukano H."/>
            <person name="Miyama H."/>
            <person name="Hoshino Y."/>
        </authorList>
    </citation>
    <scope>NUCLEOTIDE SEQUENCE [LARGE SCALE GENOMIC DNA]</scope>
    <source>
        <strain evidence="4 5">NIIDNTM18</strain>
    </source>
</reference>
<keyword evidence="1" id="KW-0812">Transmembrane</keyword>
<accession>A0A6S6NYH5</accession>
<evidence type="ECO:0000313" key="4">
    <source>
        <dbReference type="EMBL" id="BCI50842.1"/>
    </source>
</evidence>